<dbReference type="EMBL" id="CP068053">
    <property type="protein sequence ID" value="QQT00189.1"/>
    <property type="molecule type" value="Genomic_DNA"/>
</dbReference>
<reference evidence="1 2" key="1">
    <citation type="submission" date="2021-01" db="EMBL/GenBank/DDBJ databases">
        <title>FDA dAtabase for Regulatory Grade micrObial Sequences (FDA-ARGOS): Supporting development and validation of Infectious Disease Dx tests.</title>
        <authorList>
            <person name="Nelson B."/>
            <person name="Plummer A."/>
            <person name="Tallon L."/>
            <person name="Sadzewicz L."/>
            <person name="Zhao X."/>
            <person name="Boylan J."/>
            <person name="Ott S."/>
            <person name="Bowen H."/>
            <person name="Vavikolanu K."/>
            <person name="Mehta A."/>
            <person name="Aluvathingal J."/>
            <person name="Nadendla S."/>
            <person name="Myers T."/>
            <person name="Yan Y."/>
            <person name="Sichtig H."/>
        </authorList>
    </citation>
    <scope>NUCLEOTIDE SEQUENCE [LARGE SCALE GENOMIC DNA]</scope>
    <source>
        <strain evidence="1 2">FDAARGOS_1161</strain>
    </source>
</reference>
<protein>
    <submittedName>
        <fullName evidence="1">DUF2515 family protein</fullName>
    </submittedName>
</protein>
<dbReference type="Pfam" id="PF10720">
    <property type="entry name" value="DUF2515"/>
    <property type="match status" value="1"/>
</dbReference>
<sequence>MMSCTIPKELPREEQLLLRIIQKQTDNQNKDNITRTKAYEAFFAMHPTIHWSYLAGMVSRNAGWNMCDLASRNYGILLTSSYKKLLFLTYEQANWLIFRDAYPQLLLFHYSTKWRRPLFHLCKYFYISSFIEAEWKYFWQVHDEKRLVYSMIVNEQHIIDLPVIRKGPYTTVFHSFRFLFQDMLHFSTVLFPNRYGEWYGSSVANFRSLDDRIELGKKLYTILFSDLLHSEFLAFSNKTEHTGSRHDYQRFSNIVFSQTPYLRTIYPVVTHYIDESIQWNRSVLVKSKWYDQPEFQETINLTKWYQKKQKQLQVFAAIKAALP</sequence>
<evidence type="ECO:0000313" key="2">
    <source>
        <dbReference type="Proteomes" id="UP000595254"/>
    </source>
</evidence>
<dbReference type="Proteomes" id="UP000595254">
    <property type="component" value="Chromosome"/>
</dbReference>
<proteinExistence type="predicted"/>
<evidence type="ECO:0000313" key="1">
    <source>
        <dbReference type="EMBL" id="QQT00189.1"/>
    </source>
</evidence>
<gene>
    <name evidence="1" type="ORF">I6J18_21840</name>
</gene>
<accession>A0A974S072</accession>
<dbReference type="RefSeq" id="WP_051387790.1">
    <property type="nucleotide sequence ID" value="NZ_CP068053.1"/>
</dbReference>
<dbReference type="AlphaFoldDB" id="A0A974S072"/>
<dbReference type="KEGG" id="ppsr:I6J18_21840"/>
<name>A0A974S072_PERPY</name>
<keyword evidence="2" id="KW-1185">Reference proteome</keyword>
<organism evidence="1 2">
    <name type="scientific">Peribacillus psychrosaccharolyticus</name>
    <name type="common">Bacillus psychrosaccharolyticus</name>
    <dbReference type="NCBI Taxonomy" id="1407"/>
    <lineage>
        <taxon>Bacteria</taxon>
        <taxon>Bacillati</taxon>
        <taxon>Bacillota</taxon>
        <taxon>Bacilli</taxon>
        <taxon>Bacillales</taxon>
        <taxon>Bacillaceae</taxon>
        <taxon>Peribacillus</taxon>
    </lineage>
</organism>
<dbReference type="InterPro" id="IPR019658">
    <property type="entry name" value="DUF2515"/>
</dbReference>